<reference evidence="3 4" key="1">
    <citation type="submission" date="2024-02" db="EMBL/GenBank/DDBJ databases">
        <authorList>
            <person name="Chen Y."/>
            <person name="Shah S."/>
            <person name="Dougan E. K."/>
            <person name="Thang M."/>
            <person name="Chan C."/>
        </authorList>
    </citation>
    <scope>NUCLEOTIDE SEQUENCE [LARGE SCALE GENOMIC DNA]</scope>
</reference>
<keyword evidence="4" id="KW-1185">Reference proteome</keyword>
<evidence type="ECO:0000256" key="1">
    <source>
        <dbReference type="ARBA" id="ARBA00022441"/>
    </source>
</evidence>
<dbReference type="PANTHER" id="PTHR46647">
    <property type="entry name" value="RAB9 EFFECTOR PROTEIN WITH KELCH MOTIFS"/>
    <property type="match status" value="1"/>
</dbReference>
<keyword evidence="1" id="KW-0880">Kelch repeat</keyword>
<dbReference type="CDD" id="cd15482">
    <property type="entry name" value="Sialidase_non-viral"/>
    <property type="match status" value="1"/>
</dbReference>
<dbReference type="Gene3D" id="2.120.10.80">
    <property type="entry name" value="Kelch-type beta propeller"/>
    <property type="match status" value="2"/>
</dbReference>
<protein>
    <submittedName>
        <fullName evidence="3">Protein GLUTELIN ACCUMULATION 3</fullName>
    </submittedName>
</protein>
<dbReference type="EMBL" id="CAXAMM010042042">
    <property type="protein sequence ID" value="CAK9102667.1"/>
    <property type="molecule type" value="Genomic_DNA"/>
</dbReference>
<keyword evidence="2" id="KW-0677">Repeat</keyword>
<dbReference type="SUPFAM" id="SSF117281">
    <property type="entry name" value="Kelch motif"/>
    <property type="match status" value="1"/>
</dbReference>
<dbReference type="Pfam" id="PF24681">
    <property type="entry name" value="Kelch_KLHDC2_KLHL20_DRC7"/>
    <property type="match status" value="1"/>
</dbReference>
<evidence type="ECO:0000256" key="2">
    <source>
        <dbReference type="ARBA" id="ARBA00022737"/>
    </source>
</evidence>
<dbReference type="Proteomes" id="UP001642464">
    <property type="component" value="Unassembled WGS sequence"/>
</dbReference>
<sequence>MCSWLKDIGTLPAFQPSMCAVDDSLGLQWASAGQTEASWPARCDHAMVVLPKEQHVLLMGGVARGRWALQDVWHSADAGVTWHCSIAAAPWSARSGHAAITWNGQVLLLGGVGRRGLCGDVWKCADGIGTEWTEVSSSGPWPPRYGHSLVLLDSGEEALILLAGVGLGRFLNDVWRSDDHGETWSLVTSAPFAPRAAAATVATGGLILLAGGRGEDGCLDDLWMSPDAGLTWSELFVNGRLRPPALSGASLHCVDGQLILMGGFDGETHHNTLWQGLLKESSVSWTRHTAPWTPRYCHCVAQMGPLMLLTGGHGAEGDCRDTWTSPSLQFFCSAAVELSVLSRAITKRFGLSLELWETGILPHLLPSIALRLQRSGRSKKDSYRVASLDTPVCVWSDTKPIQIHHRHG</sequence>
<name>A0ABP0RTX2_9DINO</name>
<comment type="caution">
    <text evidence="3">The sequence shown here is derived from an EMBL/GenBank/DDBJ whole genome shotgun (WGS) entry which is preliminary data.</text>
</comment>
<dbReference type="InterPro" id="IPR015915">
    <property type="entry name" value="Kelch-typ_b-propeller"/>
</dbReference>
<evidence type="ECO:0000313" key="3">
    <source>
        <dbReference type="EMBL" id="CAK9102667.1"/>
    </source>
</evidence>
<accession>A0ABP0RTX2</accession>
<dbReference type="InterPro" id="IPR052124">
    <property type="entry name" value="Rab9_kelch_effector"/>
</dbReference>
<gene>
    <name evidence="3" type="ORF">SCF082_LOCUS47986</name>
</gene>
<organism evidence="3 4">
    <name type="scientific">Durusdinium trenchii</name>
    <dbReference type="NCBI Taxonomy" id="1381693"/>
    <lineage>
        <taxon>Eukaryota</taxon>
        <taxon>Sar</taxon>
        <taxon>Alveolata</taxon>
        <taxon>Dinophyceae</taxon>
        <taxon>Suessiales</taxon>
        <taxon>Symbiodiniaceae</taxon>
        <taxon>Durusdinium</taxon>
    </lineage>
</organism>
<evidence type="ECO:0000313" key="4">
    <source>
        <dbReference type="Proteomes" id="UP001642464"/>
    </source>
</evidence>
<proteinExistence type="predicted"/>
<dbReference type="PANTHER" id="PTHR46647:SF1">
    <property type="entry name" value="RAB9 EFFECTOR PROTEIN WITH KELCH MOTIFS"/>
    <property type="match status" value="1"/>
</dbReference>